<accession>A0ABR4PHH9</accession>
<comment type="caution">
    <text evidence="6">The sequence shown here is derived from an EMBL/GenBank/DDBJ whole genome shotgun (WGS) entry which is preliminary data.</text>
</comment>
<dbReference type="Gene3D" id="3.40.800.10">
    <property type="entry name" value="Ureohydrolase domain"/>
    <property type="match status" value="1"/>
</dbReference>
<gene>
    <name evidence="6" type="ORF">PVAG01_04537</name>
</gene>
<comment type="similarity">
    <text evidence="3 4">Belongs to the arginase family.</text>
</comment>
<proteinExistence type="inferred from homology"/>
<keyword evidence="7" id="KW-1185">Reference proteome</keyword>
<dbReference type="EMBL" id="JBFCZG010000004">
    <property type="protein sequence ID" value="KAL3422790.1"/>
    <property type="molecule type" value="Genomic_DNA"/>
</dbReference>
<dbReference type="SUPFAM" id="SSF52768">
    <property type="entry name" value="Arginase/deacetylase"/>
    <property type="match status" value="1"/>
</dbReference>
<feature type="chain" id="PRO_5045364325" evidence="5">
    <location>
        <begin position="25"/>
        <end position="411"/>
    </location>
</feature>
<keyword evidence="1" id="KW-0479">Metal-binding</keyword>
<organism evidence="6 7">
    <name type="scientific">Phlyctema vagabunda</name>
    <dbReference type="NCBI Taxonomy" id="108571"/>
    <lineage>
        <taxon>Eukaryota</taxon>
        <taxon>Fungi</taxon>
        <taxon>Dikarya</taxon>
        <taxon>Ascomycota</taxon>
        <taxon>Pezizomycotina</taxon>
        <taxon>Leotiomycetes</taxon>
        <taxon>Helotiales</taxon>
        <taxon>Dermateaceae</taxon>
        <taxon>Phlyctema</taxon>
    </lineage>
</organism>
<dbReference type="PANTHER" id="PTHR11358:SF30">
    <property type="entry name" value="AGMATINASE 1-RELATED"/>
    <property type="match status" value="1"/>
</dbReference>
<dbReference type="Proteomes" id="UP001629113">
    <property type="component" value="Unassembled WGS sequence"/>
</dbReference>
<dbReference type="PROSITE" id="PS01053">
    <property type="entry name" value="ARGINASE_1"/>
    <property type="match status" value="1"/>
</dbReference>
<evidence type="ECO:0000256" key="4">
    <source>
        <dbReference type="RuleBase" id="RU003684"/>
    </source>
</evidence>
<dbReference type="Pfam" id="PF00491">
    <property type="entry name" value="Arginase"/>
    <property type="match status" value="1"/>
</dbReference>
<evidence type="ECO:0000256" key="1">
    <source>
        <dbReference type="ARBA" id="ARBA00022723"/>
    </source>
</evidence>
<dbReference type="CDD" id="cd11592">
    <property type="entry name" value="Agmatinase_PAH"/>
    <property type="match status" value="1"/>
</dbReference>
<dbReference type="PROSITE" id="PS51409">
    <property type="entry name" value="ARGINASE_2"/>
    <property type="match status" value="1"/>
</dbReference>
<dbReference type="InterPro" id="IPR006035">
    <property type="entry name" value="Ureohydrolase"/>
</dbReference>
<evidence type="ECO:0000256" key="5">
    <source>
        <dbReference type="SAM" id="SignalP"/>
    </source>
</evidence>
<name>A0ABR4PHH9_9HELO</name>
<dbReference type="InterPro" id="IPR023696">
    <property type="entry name" value="Ureohydrolase_dom_sf"/>
</dbReference>
<dbReference type="PRINTS" id="PR00116">
    <property type="entry name" value="ARGINASE"/>
</dbReference>
<keyword evidence="2 4" id="KW-0378">Hydrolase</keyword>
<dbReference type="PANTHER" id="PTHR11358">
    <property type="entry name" value="ARGINASE/AGMATINASE"/>
    <property type="match status" value="1"/>
</dbReference>
<dbReference type="InterPro" id="IPR020855">
    <property type="entry name" value="Ureohydrolase_Mn_BS"/>
</dbReference>
<reference evidence="6 7" key="1">
    <citation type="submission" date="2024-06" db="EMBL/GenBank/DDBJ databases">
        <title>Complete genome of Phlyctema vagabunda strain 19-DSS-EL-015.</title>
        <authorList>
            <person name="Fiorenzani C."/>
        </authorList>
    </citation>
    <scope>NUCLEOTIDE SEQUENCE [LARGE SCALE GENOMIC DNA]</scope>
    <source>
        <strain evidence="6 7">19-DSS-EL-015</strain>
    </source>
</reference>
<keyword evidence="5" id="KW-0732">Signal</keyword>
<sequence>MLQYSVSYLAVFCMVAEFLPMVEGTQSVLKQTEPNSFIQSSIFGQRSINLQSLPQPVSLPPSYEARDFDDDLPFSGLGTFAHLKYSDCFSSEASGTFDIAIVGHPFDLGVSYRPGARFGPNGARQGARRLSPSAGWSMDHLVNPFRDWATVVDCGDISNTPFDKLDAIHQLEKGMKAINDRKIKNESVADAVRIISIGGDHTITLPILRALHSTWGPVAVLHFDSHLDTWDPKQLGGGLTKYSEVNHGTMLHIAHEEGLMSNHSNMHLGSRCAIFDRHYDLENDLRCGFSYIRARELDKIGVDGVVKKIVSTVKDQYVYLSVDIDVLDPAFAPATGTIEPGGWTTRELLQIIKGLSDSGVKIVGSDVVEFTPVYDNAAETTGIAVGQIIYEILQWMVKVPVQSPEVIINEV</sequence>
<evidence type="ECO:0000313" key="7">
    <source>
        <dbReference type="Proteomes" id="UP001629113"/>
    </source>
</evidence>
<evidence type="ECO:0000256" key="2">
    <source>
        <dbReference type="ARBA" id="ARBA00022801"/>
    </source>
</evidence>
<protein>
    <submittedName>
        <fullName evidence="6">Agmatinase</fullName>
    </submittedName>
</protein>
<feature type="signal peptide" evidence="5">
    <location>
        <begin position="1"/>
        <end position="24"/>
    </location>
</feature>
<evidence type="ECO:0000256" key="3">
    <source>
        <dbReference type="PROSITE-ProRule" id="PRU00742"/>
    </source>
</evidence>
<evidence type="ECO:0000313" key="6">
    <source>
        <dbReference type="EMBL" id="KAL3422790.1"/>
    </source>
</evidence>